<keyword evidence="1" id="KW-1133">Transmembrane helix</keyword>
<name>A0A919N2R6_9ACTN</name>
<proteinExistence type="predicted"/>
<feature type="transmembrane region" description="Helical" evidence="1">
    <location>
        <begin position="162"/>
        <end position="181"/>
    </location>
</feature>
<dbReference type="AlphaFoldDB" id="A0A919N2R6"/>
<reference evidence="2" key="1">
    <citation type="submission" date="2021-01" db="EMBL/GenBank/DDBJ databases">
        <title>Whole genome shotgun sequence of Actinoplanes rishiriensis NBRC 108556.</title>
        <authorList>
            <person name="Komaki H."/>
            <person name="Tamura T."/>
        </authorList>
    </citation>
    <scope>NUCLEOTIDE SEQUENCE</scope>
    <source>
        <strain evidence="2">NBRC 108556</strain>
    </source>
</reference>
<feature type="transmembrane region" description="Helical" evidence="1">
    <location>
        <begin position="101"/>
        <end position="119"/>
    </location>
</feature>
<feature type="transmembrane region" description="Helical" evidence="1">
    <location>
        <begin position="125"/>
        <end position="141"/>
    </location>
</feature>
<keyword evidence="3" id="KW-1185">Reference proteome</keyword>
<keyword evidence="1" id="KW-0812">Transmembrane</keyword>
<evidence type="ECO:0000256" key="1">
    <source>
        <dbReference type="SAM" id="Phobius"/>
    </source>
</evidence>
<comment type="caution">
    <text evidence="2">The sequence shown here is derived from an EMBL/GenBank/DDBJ whole genome shotgun (WGS) entry which is preliminary data.</text>
</comment>
<dbReference type="Proteomes" id="UP000636960">
    <property type="component" value="Unassembled WGS sequence"/>
</dbReference>
<evidence type="ECO:0000313" key="2">
    <source>
        <dbReference type="EMBL" id="GIF01528.1"/>
    </source>
</evidence>
<dbReference type="RefSeq" id="WP_203790323.1">
    <property type="nucleotide sequence ID" value="NZ_BOMV01000106.1"/>
</dbReference>
<accession>A0A919N2R6</accession>
<gene>
    <name evidence="2" type="ORF">Ari01nite_89920</name>
</gene>
<feature type="transmembrane region" description="Helical" evidence="1">
    <location>
        <begin position="60"/>
        <end position="80"/>
    </location>
</feature>
<feature type="transmembrane region" description="Helical" evidence="1">
    <location>
        <begin position="34"/>
        <end position="54"/>
    </location>
</feature>
<evidence type="ECO:0000313" key="3">
    <source>
        <dbReference type="Proteomes" id="UP000636960"/>
    </source>
</evidence>
<dbReference type="EMBL" id="BOMV01000106">
    <property type="protein sequence ID" value="GIF01528.1"/>
    <property type="molecule type" value="Genomic_DNA"/>
</dbReference>
<keyword evidence="1" id="KW-0472">Membrane</keyword>
<organism evidence="2 3">
    <name type="scientific">Paractinoplanes rishiriensis</name>
    <dbReference type="NCBI Taxonomy" id="1050105"/>
    <lineage>
        <taxon>Bacteria</taxon>
        <taxon>Bacillati</taxon>
        <taxon>Actinomycetota</taxon>
        <taxon>Actinomycetes</taxon>
        <taxon>Micromonosporales</taxon>
        <taxon>Micromonosporaceae</taxon>
        <taxon>Paractinoplanes</taxon>
    </lineage>
</organism>
<protein>
    <submittedName>
        <fullName evidence="2">Uncharacterized protein</fullName>
    </submittedName>
</protein>
<sequence>MTGSSGPAGLDGAAHNGNAASRLGPLHDLRPGPAAVLTATGICCVVIGGLVAAVTGPLELAHGSWLAAYLVLVGGVAQWAMGQARSRRPDVLQPRRSWAQIGCWNVGNLLVIAATLTGAPWAVDLGSILLVIALVLAWHAARPGTGTSARLATAWASLLVDRAYRMLLLVLAVSVPVGMVLSHSRHS</sequence>